<evidence type="ECO:0000313" key="11">
    <source>
        <dbReference type="Proteomes" id="UP000266188"/>
    </source>
</evidence>
<dbReference type="Pfam" id="PF00172">
    <property type="entry name" value="Zn_clus"/>
    <property type="match status" value="1"/>
</dbReference>
<dbReference type="Proteomes" id="UP000266188">
    <property type="component" value="Unassembled WGS sequence"/>
</dbReference>
<feature type="compositionally biased region" description="Polar residues" evidence="8">
    <location>
        <begin position="703"/>
        <end position="745"/>
    </location>
</feature>
<evidence type="ECO:0000259" key="9">
    <source>
        <dbReference type="PROSITE" id="PS50048"/>
    </source>
</evidence>
<gene>
    <name evidence="10" type="ORF">PHISCL_08194</name>
</gene>
<dbReference type="PANTHER" id="PTHR47540:SF1">
    <property type="entry name" value="ACTIVATOR OF STRESS GENES 1-RELATED"/>
    <property type="match status" value="1"/>
</dbReference>
<comment type="subcellular location">
    <subcellularLocation>
        <location evidence="1">Nucleus</location>
    </subcellularLocation>
</comment>
<dbReference type="PROSITE" id="PS00463">
    <property type="entry name" value="ZN2_CY6_FUNGAL_1"/>
    <property type="match status" value="1"/>
</dbReference>
<keyword evidence="2" id="KW-0479">Metal-binding</keyword>
<dbReference type="Gene3D" id="4.10.240.10">
    <property type="entry name" value="Zn(2)-C6 fungal-type DNA-binding domain"/>
    <property type="match status" value="1"/>
</dbReference>
<dbReference type="InterPro" id="IPR051711">
    <property type="entry name" value="Stress_Response_Reg"/>
</dbReference>
<evidence type="ECO:0000256" key="4">
    <source>
        <dbReference type="ARBA" id="ARBA00023015"/>
    </source>
</evidence>
<dbReference type="GO" id="GO:0043565">
    <property type="term" value="F:sequence-specific DNA binding"/>
    <property type="evidence" value="ECO:0007669"/>
    <property type="project" value="TreeGrafter"/>
</dbReference>
<dbReference type="GO" id="GO:0045944">
    <property type="term" value="P:positive regulation of transcription by RNA polymerase II"/>
    <property type="evidence" value="ECO:0007669"/>
    <property type="project" value="TreeGrafter"/>
</dbReference>
<keyword evidence="3" id="KW-0862">Zinc</keyword>
<dbReference type="PANTHER" id="PTHR47540">
    <property type="entry name" value="THIAMINE REPRESSIBLE GENES REGULATORY PROTEIN THI5"/>
    <property type="match status" value="1"/>
</dbReference>
<feature type="region of interest" description="Disordered" evidence="8">
    <location>
        <begin position="689"/>
        <end position="793"/>
    </location>
</feature>
<evidence type="ECO:0000256" key="5">
    <source>
        <dbReference type="ARBA" id="ARBA00023125"/>
    </source>
</evidence>
<evidence type="ECO:0000256" key="2">
    <source>
        <dbReference type="ARBA" id="ARBA00022723"/>
    </source>
</evidence>
<feature type="compositionally biased region" description="Low complexity" evidence="8">
    <location>
        <begin position="768"/>
        <end position="782"/>
    </location>
</feature>
<feature type="region of interest" description="Disordered" evidence="8">
    <location>
        <begin position="158"/>
        <end position="184"/>
    </location>
</feature>
<evidence type="ECO:0000256" key="7">
    <source>
        <dbReference type="ARBA" id="ARBA00023242"/>
    </source>
</evidence>
<feature type="region of interest" description="Disordered" evidence="8">
    <location>
        <begin position="26"/>
        <end position="50"/>
    </location>
</feature>
<keyword evidence="7" id="KW-0539">Nucleus</keyword>
<keyword evidence="11" id="KW-1185">Reference proteome</keyword>
<dbReference type="PROSITE" id="PS50048">
    <property type="entry name" value="ZN2_CY6_FUNGAL_2"/>
    <property type="match status" value="1"/>
</dbReference>
<dbReference type="OrthoDB" id="422427at2759"/>
<dbReference type="GO" id="GO:0000981">
    <property type="term" value="F:DNA-binding transcription factor activity, RNA polymerase II-specific"/>
    <property type="evidence" value="ECO:0007669"/>
    <property type="project" value="InterPro"/>
</dbReference>
<accession>A0A3A2ZJD4</accession>
<organism evidence="10 11">
    <name type="scientific">Aspergillus sclerotialis</name>
    <dbReference type="NCBI Taxonomy" id="2070753"/>
    <lineage>
        <taxon>Eukaryota</taxon>
        <taxon>Fungi</taxon>
        <taxon>Dikarya</taxon>
        <taxon>Ascomycota</taxon>
        <taxon>Pezizomycotina</taxon>
        <taxon>Eurotiomycetes</taxon>
        <taxon>Eurotiomycetidae</taxon>
        <taxon>Eurotiales</taxon>
        <taxon>Aspergillaceae</taxon>
        <taxon>Aspergillus</taxon>
        <taxon>Aspergillus subgen. Polypaecilum</taxon>
    </lineage>
</organism>
<dbReference type="SMART" id="SM00066">
    <property type="entry name" value="GAL4"/>
    <property type="match status" value="1"/>
</dbReference>
<evidence type="ECO:0000256" key="3">
    <source>
        <dbReference type="ARBA" id="ARBA00022833"/>
    </source>
</evidence>
<dbReference type="GO" id="GO:0006351">
    <property type="term" value="P:DNA-templated transcription"/>
    <property type="evidence" value="ECO:0007669"/>
    <property type="project" value="InterPro"/>
</dbReference>
<dbReference type="CDD" id="cd12148">
    <property type="entry name" value="fungal_TF_MHR"/>
    <property type="match status" value="1"/>
</dbReference>
<dbReference type="SUPFAM" id="SSF57701">
    <property type="entry name" value="Zn2/Cys6 DNA-binding domain"/>
    <property type="match status" value="1"/>
</dbReference>
<dbReference type="Pfam" id="PF04082">
    <property type="entry name" value="Fungal_trans"/>
    <property type="match status" value="1"/>
</dbReference>
<feature type="compositionally biased region" description="Polar residues" evidence="8">
    <location>
        <begin position="901"/>
        <end position="926"/>
    </location>
</feature>
<feature type="region of interest" description="Disordered" evidence="8">
    <location>
        <begin position="232"/>
        <end position="261"/>
    </location>
</feature>
<feature type="domain" description="Zn(2)-C6 fungal-type" evidence="9">
    <location>
        <begin position="70"/>
        <end position="99"/>
    </location>
</feature>
<evidence type="ECO:0000256" key="8">
    <source>
        <dbReference type="SAM" id="MobiDB-lite"/>
    </source>
</evidence>
<dbReference type="STRING" id="2070753.A0A3A2ZJD4"/>
<keyword evidence="4" id="KW-0805">Transcription regulation</keyword>
<evidence type="ECO:0000313" key="10">
    <source>
        <dbReference type="EMBL" id="RJE19474.1"/>
    </source>
</evidence>
<dbReference type="InterPro" id="IPR001138">
    <property type="entry name" value="Zn2Cys6_DnaBD"/>
</dbReference>
<comment type="caution">
    <text evidence="10">The sequence shown here is derived from an EMBL/GenBank/DDBJ whole genome shotgun (WGS) entry which is preliminary data.</text>
</comment>
<reference evidence="11" key="1">
    <citation type="submission" date="2017-02" db="EMBL/GenBank/DDBJ databases">
        <authorList>
            <person name="Tafer H."/>
            <person name="Lopandic K."/>
        </authorList>
    </citation>
    <scope>NUCLEOTIDE SEQUENCE [LARGE SCALE GENOMIC DNA]</scope>
    <source>
        <strain evidence="11">CBS 366.77</strain>
    </source>
</reference>
<dbReference type="InterPro" id="IPR036864">
    <property type="entry name" value="Zn2-C6_fun-type_DNA-bd_sf"/>
</dbReference>
<dbReference type="CDD" id="cd00067">
    <property type="entry name" value="GAL4"/>
    <property type="match status" value="1"/>
</dbReference>
<name>A0A3A2ZJD4_9EURO</name>
<evidence type="ECO:0000256" key="1">
    <source>
        <dbReference type="ARBA" id="ARBA00004123"/>
    </source>
</evidence>
<dbReference type="GO" id="GO:0005634">
    <property type="term" value="C:nucleus"/>
    <property type="evidence" value="ECO:0007669"/>
    <property type="project" value="UniProtKB-SubCell"/>
</dbReference>
<dbReference type="AlphaFoldDB" id="A0A3A2ZJD4"/>
<proteinExistence type="predicted"/>
<evidence type="ECO:0000256" key="6">
    <source>
        <dbReference type="ARBA" id="ARBA00023163"/>
    </source>
</evidence>
<dbReference type="SMART" id="SM00906">
    <property type="entry name" value="Fungal_trans"/>
    <property type="match status" value="1"/>
</dbReference>
<keyword evidence="6" id="KW-0804">Transcription</keyword>
<feature type="compositionally biased region" description="Polar residues" evidence="8">
    <location>
        <begin position="26"/>
        <end position="40"/>
    </location>
</feature>
<protein>
    <submittedName>
        <fullName evidence="10">Transcription factor</fullName>
    </submittedName>
</protein>
<dbReference type="EMBL" id="MVGC01000402">
    <property type="protein sequence ID" value="RJE19474.1"/>
    <property type="molecule type" value="Genomic_DNA"/>
</dbReference>
<sequence length="1023" mass="113183">MTAPSSSPQYFVKDENNDDDFAVTNSQYYSHDTTDQSHSLASPMRDDSGADLKQVKDLNPLQKRRRVTRACDECRRKKIKCDGKQPCTHCTVYSYECTYDQPSNRRRNPAPQYVEALETRLHKAEALLKVVIPDLNLDDPQFDVHATERLLAAINKDKRPSISGRRPSAVPQSDSAPEGGDESLLETMVDNSGCLDVDDQGHWDYHGHTSGVTFIRRLRKQLGAMDIQLPMRSRSGPQILDSPKSSDSPQDSGLPPTHDLPSKAVAQRLCHNALDDGCSLMRFVHEPTFYAMIDRIYDTPLEQYTNEENSFLPLLYIVMSVGCLFSDDGAGTLNLSGYESAIGQGFQYFKAGRQLLDVTDCRDLPSLQAVCFMVLFLQSSAKLSTCYSYVGIALRSALRLGLHRSVTANFNPIEQELRKRIFWVIRKMDAYVSTLLGLPQMLSDDDIDQEYPLDIDSEFISADGITPMPTDRTPVIAGANAHTRLANIIMKVVKYIYPVKHAKRSKSDQHYMVSHTKIREIERDLQAWMEELPTALRPGTEASPQLERIRQLLRISYAHVQMMMYRPFLHYVSSGSQARGVDKRSYACAAACVSVARNIVHITTGMHKRGLLNGSYWFTMYTTYFSILSLIFFVLENPDSSTAKDGVLKDAMEGKNTLAGLAKKSLAADRCSQSLVGVFKNLPEMLKKRQSSKAPVNLKRPAPSSNAQSIKSQQAPSTPNPPQRASTFPAQLLSRSSANEASNKPKTLDDSSSRNLGTWTAPTPELLTEPVSTPSEQSSSVSPLPPSLPNQDLSALYMSQPFGDMGNVPDLMPIMFPSDDPFAYPTQPMSALEDGHFRHDGTGAQSLSFPFAPTSQQPTMPSTQSTDPTATTMGMANPTFDSFSNFPVLPNGPRTTMGTGVPNQFQHSRQISKSQLQSPISQSPVRTTGEPISSPDLVSIPNQNFAWQNYNIQSQNLPDQSSQQQMPALNGTQGLGMNMNGTDSTAVGLDLGILLDDILGNDAFRPSGSFTNDDWTQWMNVNA</sequence>
<feature type="region of interest" description="Disordered" evidence="8">
    <location>
        <begin position="901"/>
        <end position="930"/>
    </location>
</feature>
<dbReference type="GO" id="GO:0008270">
    <property type="term" value="F:zinc ion binding"/>
    <property type="evidence" value="ECO:0007669"/>
    <property type="project" value="InterPro"/>
</dbReference>
<feature type="compositionally biased region" description="Low complexity" evidence="8">
    <location>
        <begin position="241"/>
        <end position="252"/>
    </location>
</feature>
<keyword evidence="5" id="KW-0238">DNA-binding</keyword>
<dbReference type="InterPro" id="IPR007219">
    <property type="entry name" value="XnlR_reg_dom"/>
</dbReference>